<feature type="domain" description="Core-binding (CB)" evidence="7">
    <location>
        <begin position="33"/>
        <end position="112"/>
    </location>
</feature>
<dbReference type="InterPro" id="IPR044068">
    <property type="entry name" value="CB"/>
</dbReference>
<feature type="compositionally biased region" description="Low complexity" evidence="5">
    <location>
        <begin position="7"/>
        <end position="19"/>
    </location>
</feature>
<keyword evidence="9" id="KW-1185">Reference proteome</keyword>
<keyword evidence="1" id="KW-0229">DNA integration</keyword>
<dbReference type="Gene3D" id="1.10.150.130">
    <property type="match status" value="1"/>
</dbReference>
<dbReference type="RefSeq" id="WP_149812929.1">
    <property type="nucleotide sequence ID" value="NZ_VUKA01000007.1"/>
</dbReference>
<dbReference type="Pfam" id="PF00589">
    <property type="entry name" value="Phage_integrase"/>
    <property type="match status" value="1"/>
</dbReference>
<evidence type="ECO:0000256" key="2">
    <source>
        <dbReference type="ARBA" id="ARBA00023125"/>
    </source>
</evidence>
<proteinExistence type="predicted"/>
<dbReference type="GO" id="GO:0015074">
    <property type="term" value="P:DNA integration"/>
    <property type="evidence" value="ECO:0007669"/>
    <property type="project" value="UniProtKB-KW"/>
</dbReference>
<dbReference type="SUPFAM" id="SSF56349">
    <property type="entry name" value="DNA breaking-rejoining enzymes"/>
    <property type="match status" value="1"/>
</dbReference>
<feature type="region of interest" description="Disordered" evidence="5">
    <location>
        <begin position="1"/>
        <end position="23"/>
    </location>
</feature>
<name>A0A5B2TDF3_9PROT</name>
<accession>A0A5B2TDF3</accession>
<dbReference type="PROSITE" id="PS51900">
    <property type="entry name" value="CB"/>
    <property type="match status" value="1"/>
</dbReference>
<dbReference type="EMBL" id="VUKA01000007">
    <property type="protein sequence ID" value="KAA2212522.1"/>
    <property type="molecule type" value="Genomic_DNA"/>
</dbReference>
<dbReference type="Gene3D" id="1.10.443.10">
    <property type="entry name" value="Intergrase catalytic core"/>
    <property type="match status" value="1"/>
</dbReference>
<dbReference type="CDD" id="cd00799">
    <property type="entry name" value="INT_Cre_C"/>
    <property type="match status" value="1"/>
</dbReference>
<evidence type="ECO:0000259" key="6">
    <source>
        <dbReference type="PROSITE" id="PS51898"/>
    </source>
</evidence>
<dbReference type="InterPro" id="IPR011010">
    <property type="entry name" value="DNA_brk_join_enz"/>
</dbReference>
<dbReference type="PROSITE" id="PS51898">
    <property type="entry name" value="TYR_RECOMBINASE"/>
    <property type="match status" value="1"/>
</dbReference>
<dbReference type="GO" id="GO:0006310">
    <property type="term" value="P:DNA recombination"/>
    <property type="evidence" value="ECO:0007669"/>
    <property type="project" value="UniProtKB-KW"/>
</dbReference>
<gene>
    <name evidence="8" type="ORF">F0Q34_14445</name>
</gene>
<dbReference type="InterPro" id="IPR002104">
    <property type="entry name" value="Integrase_catalytic"/>
</dbReference>
<dbReference type="InterPro" id="IPR052925">
    <property type="entry name" value="Phage_Integrase-like_Recomb"/>
</dbReference>
<feature type="domain" description="Tyr recombinase" evidence="6">
    <location>
        <begin position="138"/>
        <end position="339"/>
    </location>
</feature>
<dbReference type="AlphaFoldDB" id="A0A5B2TDF3"/>
<keyword evidence="3" id="KW-0233">DNA recombination</keyword>
<dbReference type="SUPFAM" id="SSF47823">
    <property type="entry name" value="lambda integrase-like, N-terminal domain"/>
    <property type="match status" value="1"/>
</dbReference>
<reference evidence="8 9" key="1">
    <citation type="journal article" date="2015" name="Int. J. Syst. Evol. Microbiol.">
        <title>Roseomonas oryzae sp. nov., isolated from paddy rhizosphere soil.</title>
        <authorList>
            <person name="Ramaprasad E.V."/>
            <person name="Sasikala Ch."/>
            <person name="Ramana Ch.V."/>
        </authorList>
    </citation>
    <scope>NUCLEOTIDE SEQUENCE [LARGE SCALE GENOMIC DNA]</scope>
    <source>
        <strain evidence="8 9">KCTC 42542</strain>
    </source>
</reference>
<evidence type="ECO:0000313" key="9">
    <source>
        <dbReference type="Proteomes" id="UP000322110"/>
    </source>
</evidence>
<evidence type="ECO:0000256" key="1">
    <source>
        <dbReference type="ARBA" id="ARBA00022908"/>
    </source>
</evidence>
<dbReference type="OrthoDB" id="5513193at2"/>
<comment type="caution">
    <text evidence="8">The sequence shown here is derived from an EMBL/GenBank/DDBJ whole genome shotgun (WGS) entry which is preliminary data.</text>
</comment>
<dbReference type="PANTHER" id="PTHR34605:SF4">
    <property type="entry name" value="DNA ADENINE METHYLTRANSFERASE"/>
    <property type="match status" value="1"/>
</dbReference>
<dbReference type="InterPro" id="IPR013762">
    <property type="entry name" value="Integrase-like_cat_sf"/>
</dbReference>
<evidence type="ECO:0000256" key="4">
    <source>
        <dbReference type="PROSITE-ProRule" id="PRU01248"/>
    </source>
</evidence>
<evidence type="ECO:0000259" key="7">
    <source>
        <dbReference type="PROSITE" id="PS51900"/>
    </source>
</evidence>
<dbReference type="InterPro" id="IPR010998">
    <property type="entry name" value="Integrase_recombinase_N"/>
</dbReference>
<evidence type="ECO:0000256" key="5">
    <source>
        <dbReference type="SAM" id="MobiDB-lite"/>
    </source>
</evidence>
<organism evidence="8 9">
    <name type="scientific">Teichococcus oryzae</name>
    <dbReference type="NCBI Taxonomy" id="1608942"/>
    <lineage>
        <taxon>Bacteria</taxon>
        <taxon>Pseudomonadati</taxon>
        <taxon>Pseudomonadota</taxon>
        <taxon>Alphaproteobacteria</taxon>
        <taxon>Acetobacterales</taxon>
        <taxon>Roseomonadaceae</taxon>
        <taxon>Roseomonas</taxon>
    </lineage>
</organism>
<dbReference type="Proteomes" id="UP000322110">
    <property type="component" value="Unassembled WGS sequence"/>
</dbReference>
<evidence type="ECO:0000256" key="3">
    <source>
        <dbReference type="ARBA" id="ARBA00023172"/>
    </source>
</evidence>
<dbReference type="PANTHER" id="PTHR34605">
    <property type="entry name" value="PHAGE_INTEGRASE DOMAIN-CONTAINING PROTEIN"/>
    <property type="match status" value="1"/>
</dbReference>
<keyword evidence="2 4" id="KW-0238">DNA-binding</keyword>
<dbReference type="GO" id="GO:0003677">
    <property type="term" value="F:DNA binding"/>
    <property type="evidence" value="ECO:0007669"/>
    <property type="project" value="UniProtKB-UniRule"/>
</dbReference>
<protein>
    <submittedName>
        <fullName evidence="8">Site-specific integrase</fullName>
    </submittedName>
</protein>
<sequence length="340" mass="36928">MTTPAKLPEQASGALAAAEPAPPAPTILTDAGEAALAAAEAYARQSLAPETRRAYATDWRSFTEWCALAGCVPLPAEPAAVAAYLAGMAQTHSRSALERRLAAIGRQHKLHGHPWSAAHPAIRTTLQGIRRSHGSRKRQAAALTSVELRKLVAACQGDLAGLRDRALLLLGFAGALRRSELVGIDREHLRFTDSGLRLTLPRSKTDAAGEGVELGITRGRRPQTCPIRALEAWLTASDTRYGPVFRRVDQWGNIDHGRLVPEAVWQILRRRAAQAGLTVAAGERLSPHGLRAGFVTEAYMAGARDEQIMDHTRHRDLKTMRGYVRRAKLVTESPVKLLDL</sequence>
<evidence type="ECO:0000313" key="8">
    <source>
        <dbReference type="EMBL" id="KAA2212522.1"/>
    </source>
</evidence>